<dbReference type="InterPro" id="IPR043502">
    <property type="entry name" value="DNA/RNA_pol_sf"/>
</dbReference>
<evidence type="ECO:0000313" key="5">
    <source>
        <dbReference type="EMBL" id="QHG11074.1"/>
    </source>
</evidence>
<dbReference type="InterPro" id="IPR043128">
    <property type="entry name" value="Rev_trsase/Diguanyl_cyclase"/>
</dbReference>
<evidence type="ECO:0000256" key="1">
    <source>
        <dbReference type="ARBA" id="ARBA00022679"/>
    </source>
</evidence>
<dbReference type="PROSITE" id="PS50507">
    <property type="entry name" value="RDRP_SSRNA_POS"/>
    <property type="match status" value="1"/>
</dbReference>
<dbReference type="GO" id="GO:0006351">
    <property type="term" value="P:DNA-templated transcription"/>
    <property type="evidence" value="ECO:0007669"/>
    <property type="project" value="InterPro"/>
</dbReference>
<dbReference type="GO" id="GO:0039694">
    <property type="term" value="P:viral RNA genome replication"/>
    <property type="evidence" value="ECO:0007669"/>
    <property type="project" value="InterPro"/>
</dbReference>
<organism evidence="5">
    <name type="scientific">Plasmopara viticola lesion associated polymycovirus 5</name>
    <dbReference type="NCBI Taxonomy" id="2695352"/>
    <lineage>
        <taxon>Viruses</taxon>
        <taxon>Riboviria</taxon>
    </lineage>
</organism>
<protein>
    <submittedName>
        <fullName evidence="5">RdRp</fullName>
    </submittedName>
</protein>
<dbReference type="InterPro" id="IPR007094">
    <property type="entry name" value="RNA-dir_pol_PSvirus"/>
</dbReference>
<dbReference type="Pfam" id="PF00680">
    <property type="entry name" value="RdRP_1"/>
    <property type="match status" value="1"/>
</dbReference>
<sequence>MSLPGTNFRSSIPSLAVIGVIPSVASVAATTAEHVTEMLSSFASRNLRAGMTIKQHLLKVSGTGGVPDMDVEITKAGGDVPPTVTSANQRARVFHVKGLCDGDVLNALRNSDGPVKNSTGFVRDSHRLDGAVAKAASCARPTIELSRYQLVVPLGFGPEKVSSERPYKPVLQSQADRVYRVVNVPGYQRACEDAIELGDYTHHDPDTLYPRFMEYVHERITEVDELTNTAVTEAAKVMLTHWRSIGLDVKARPMTDAARDKFGAEITPGSQGEYRSLGATSRNDERLVPTLCDSIARFGEAGRQAVRGGREPAFVATTQQPSGMFGKNERKAAKFDKDGLRVAPVPRCIFNVSPVDWALAKFLHGGMSEFLSEKDPLHGPGYGPNRGRSWKFMNVLDKAFGDTTTNPNFRVSMSDIAKWDAYMCEFLLSRSFDLLEHAVDKSGLDGYNRAARAAMVKVAKRHLMEKLVEHPSGYFVHMYGCMPSGSYYTSPLNTLGNNLLIISLLIKLLIVEKGLTPKVARTRVQAAVSGRLLSYGDNQIVSEELFIAVGLRYDPVKHKDHLATFGMTLKLDETEVTNDLGRARFCSRGCVATPGGKILVRSHTSLFAKVSGTPDIEPAVYKLWLRATAIDHMGADPVVYNLLKKLDSMTRATTMPTDNSKGVKAVLEDICQKFVGDTSPESMSAALDILNSGFPSRAALLSLHSKITPMMREKKLGPSLLIDFGRESFELTPAARWCLEQTEETWIDHLKATGQTGVLVD</sequence>
<evidence type="ECO:0000259" key="4">
    <source>
        <dbReference type="PROSITE" id="PS50507"/>
    </source>
</evidence>
<keyword evidence="2" id="KW-0548">Nucleotidyltransferase</keyword>
<name>A0A6B9QPZ3_9VIRU</name>
<keyword evidence="3" id="KW-0693">Viral RNA replication</keyword>
<evidence type="ECO:0000256" key="2">
    <source>
        <dbReference type="ARBA" id="ARBA00022695"/>
    </source>
</evidence>
<keyword evidence="1" id="KW-0808">Transferase</keyword>
<dbReference type="Gene3D" id="3.30.70.270">
    <property type="match status" value="1"/>
</dbReference>
<proteinExistence type="predicted"/>
<dbReference type="SUPFAM" id="SSF56672">
    <property type="entry name" value="DNA/RNA polymerases"/>
    <property type="match status" value="1"/>
</dbReference>
<dbReference type="GO" id="GO:0003968">
    <property type="term" value="F:RNA-directed RNA polymerase activity"/>
    <property type="evidence" value="ECO:0007669"/>
    <property type="project" value="InterPro"/>
</dbReference>
<dbReference type="GO" id="GO:0003723">
    <property type="term" value="F:RNA binding"/>
    <property type="evidence" value="ECO:0007669"/>
    <property type="project" value="InterPro"/>
</dbReference>
<dbReference type="InterPro" id="IPR001205">
    <property type="entry name" value="RNA-dir_pol_C"/>
</dbReference>
<reference evidence="5" key="1">
    <citation type="journal article" date="2020" name="Virus Evol.">
        <title>Analysis of the virome associated to grapevine downy mildew lesions reveals new mycovirus lineages.</title>
        <authorList>
            <person name="Chiapello M."/>
            <person name="Rodriguez-Romero J."/>
            <person name="Ayllon M.A."/>
            <person name="Turina M."/>
        </authorList>
    </citation>
    <scope>NUCLEOTIDE SEQUENCE</scope>
    <source>
        <strain evidence="5">DMG-B_DN52396</strain>
    </source>
</reference>
<feature type="domain" description="RdRp catalytic" evidence="4">
    <location>
        <begin position="409"/>
        <end position="551"/>
    </location>
</feature>
<dbReference type="EMBL" id="MN557036">
    <property type="protein sequence ID" value="QHG11074.1"/>
    <property type="molecule type" value="Genomic_RNA"/>
</dbReference>
<accession>A0A6B9QPZ3</accession>
<evidence type="ECO:0000256" key="3">
    <source>
        <dbReference type="ARBA" id="ARBA00022953"/>
    </source>
</evidence>